<name>A0A0E9V051_ANGAN</name>
<accession>A0A0E9V051</accession>
<dbReference type="EMBL" id="GBXM01051077">
    <property type="protein sequence ID" value="JAH57500.1"/>
    <property type="molecule type" value="Transcribed_RNA"/>
</dbReference>
<dbReference type="EMBL" id="GBXM01037949">
    <property type="protein sequence ID" value="JAH70628.1"/>
    <property type="molecule type" value="Transcribed_RNA"/>
</dbReference>
<evidence type="ECO:0000313" key="1">
    <source>
        <dbReference type="EMBL" id="JAH70628.1"/>
    </source>
</evidence>
<organism evidence="1">
    <name type="scientific">Anguilla anguilla</name>
    <name type="common">European freshwater eel</name>
    <name type="synonym">Muraena anguilla</name>
    <dbReference type="NCBI Taxonomy" id="7936"/>
    <lineage>
        <taxon>Eukaryota</taxon>
        <taxon>Metazoa</taxon>
        <taxon>Chordata</taxon>
        <taxon>Craniata</taxon>
        <taxon>Vertebrata</taxon>
        <taxon>Euteleostomi</taxon>
        <taxon>Actinopterygii</taxon>
        <taxon>Neopterygii</taxon>
        <taxon>Teleostei</taxon>
        <taxon>Anguilliformes</taxon>
        <taxon>Anguillidae</taxon>
        <taxon>Anguilla</taxon>
    </lineage>
</organism>
<reference evidence="1" key="2">
    <citation type="journal article" date="2015" name="Fish Shellfish Immunol.">
        <title>Early steps in the European eel (Anguilla anguilla)-Vibrio vulnificus interaction in the gills: Role of the RtxA13 toxin.</title>
        <authorList>
            <person name="Callol A."/>
            <person name="Pajuelo D."/>
            <person name="Ebbesson L."/>
            <person name="Teles M."/>
            <person name="MacKenzie S."/>
            <person name="Amaro C."/>
        </authorList>
    </citation>
    <scope>NUCLEOTIDE SEQUENCE</scope>
</reference>
<dbReference type="AlphaFoldDB" id="A0A0E9V051"/>
<reference evidence="1" key="1">
    <citation type="submission" date="2014-11" db="EMBL/GenBank/DDBJ databases">
        <authorList>
            <person name="Amaro Gonzalez C."/>
        </authorList>
    </citation>
    <scope>NUCLEOTIDE SEQUENCE</scope>
</reference>
<protein>
    <submittedName>
        <fullName evidence="1">Uncharacterized protein</fullName>
    </submittedName>
</protein>
<proteinExistence type="predicted"/>
<sequence>MRYEKTLDLARERFYWPTPSTLNARHIKVVLGIMLECKCQLDW</sequence>